<dbReference type="EMBL" id="JAPDPI010000031">
    <property type="protein sequence ID" value="MCW3806841.1"/>
    <property type="molecule type" value="Genomic_DNA"/>
</dbReference>
<proteinExistence type="predicted"/>
<dbReference type="SMART" id="SM00882">
    <property type="entry name" value="CoA_trans"/>
    <property type="match status" value="1"/>
</dbReference>
<protein>
    <recommendedName>
        <fullName evidence="3">3-oxoacid CoA-transferase</fullName>
    </recommendedName>
</protein>
<dbReference type="InterPro" id="IPR037171">
    <property type="entry name" value="NagB/RpiA_transferase-like"/>
</dbReference>
<gene>
    <name evidence="1" type="ORF">OM074_14485</name>
</gene>
<dbReference type="PANTHER" id="PTHR43293">
    <property type="entry name" value="ACETATE COA-TRANSFERASE YDIF"/>
    <property type="match status" value="1"/>
</dbReference>
<dbReference type="PANTHER" id="PTHR43293:SF3">
    <property type="entry name" value="CHOLESTEROL RING-CLEAVING HYDROLASE IPDB SUBUNIT"/>
    <property type="match status" value="1"/>
</dbReference>
<dbReference type="Pfam" id="PF01144">
    <property type="entry name" value="CoA_trans"/>
    <property type="match status" value="1"/>
</dbReference>
<name>A0AAE3MFW7_9BACT</name>
<reference evidence="1" key="1">
    <citation type="submission" date="2022-10" db="EMBL/GenBank/DDBJ databases">
        <authorList>
            <person name="Yu W.X."/>
        </authorList>
    </citation>
    <scope>NUCLEOTIDE SEQUENCE</scope>
    <source>
        <strain evidence="1">D04</strain>
    </source>
</reference>
<dbReference type="AlphaFoldDB" id="A0AAE3MFW7"/>
<accession>A0AAE3MFW7</accession>
<dbReference type="RefSeq" id="WP_301200670.1">
    <property type="nucleotide sequence ID" value="NZ_JAPDPI010000031.1"/>
</dbReference>
<organism evidence="1 2">
    <name type="scientific">Plebeiibacterium marinum</name>
    <dbReference type="NCBI Taxonomy" id="2992111"/>
    <lineage>
        <taxon>Bacteria</taxon>
        <taxon>Pseudomonadati</taxon>
        <taxon>Bacteroidota</taxon>
        <taxon>Bacteroidia</taxon>
        <taxon>Marinilabiliales</taxon>
        <taxon>Marinilabiliaceae</taxon>
        <taxon>Plebeiibacterium</taxon>
    </lineage>
</organism>
<evidence type="ECO:0000313" key="2">
    <source>
        <dbReference type="Proteomes" id="UP001207408"/>
    </source>
</evidence>
<comment type="caution">
    <text evidence="1">The sequence shown here is derived from an EMBL/GenBank/DDBJ whole genome shotgun (WGS) entry which is preliminary data.</text>
</comment>
<evidence type="ECO:0008006" key="3">
    <source>
        <dbReference type="Google" id="ProtNLM"/>
    </source>
</evidence>
<dbReference type="InterPro" id="IPR004165">
    <property type="entry name" value="CoA_trans_fam_I"/>
</dbReference>
<dbReference type="Proteomes" id="UP001207408">
    <property type="component" value="Unassembled WGS sequence"/>
</dbReference>
<dbReference type="SUPFAM" id="SSF100950">
    <property type="entry name" value="NagB/RpiA/CoA transferase-like"/>
    <property type="match status" value="1"/>
</dbReference>
<dbReference type="Gene3D" id="3.40.1080.10">
    <property type="entry name" value="Glutaconate Coenzyme A-transferase"/>
    <property type="match status" value="1"/>
</dbReference>
<keyword evidence="2" id="KW-1185">Reference proteome</keyword>
<dbReference type="GO" id="GO:0008410">
    <property type="term" value="F:CoA-transferase activity"/>
    <property type="evidence" value="ECO:0007669"/>
    <property type="project" value="InterPro"/>
</dbReference>
<evidence type="ECO:0000313" key="1">
    <source>
        <dbReference type="EMBL" id="MCW3806841.1"/>
    </source>
</evidence>
<sequence>MKTSYNAMELMITIASRNLEDGAMVVVGTGVPCAAAMLAQLTKSPNLTIMFEAGGIAPLLPTMPISVGDSRTTHKGLKATSMAEIMELCQAGVVDYCFLGGAQIDKYGNLNSTMIGEDYQKPTTRFPGSGGANDLASLCWRTLVVTPQNKKRFANKVDFITTPGFIKGGTSRVEAGLPKDTGPYKVITDIGVYGYHPKTKEMMLLSLHPGKTLEDVKENAEFEILIPDNFETTVEPTADELKILREKVDPSGVIIGRGE</sequence>